<comment type="caution">
    <text evidence="3">The sequence shown here is derived from an EMBL/GenBank/DDBJ whole genome shotgun (WGS) entry which is preliminary data.</text>
</comment>
<evidence type="ECO:0000256" key="2">
    <source>
        <dbReference type="SAM" id="Phobius"/>
    </source>
</evidence>
<gene>
    <name evidence="3" type="ORF">ElyMa_002399600</name>
</gene>
<feature type="compositionally biased region" description="Basic and acidic residues" evidence="1">
    <location>
        <begin position="42"/>
        <end position="75"/>
    </location>
</feature>
<keyword evidence="2" id="KW-1133">Transmembrane helix</keyword>
<evidence type="ECO:0000313" key="3">
    <source>
        <dbReference type="EMBL" id="GFR83719.1"/>
    </source>
</evidence>
<dbReference type="SUPFAM" id="SSF103473">
    <property type="entry name" value="MFS general substrate transporter"/>
    <property type="match status" value="1"/>
</dbReference>
<proteinExistence type="predicted"/>
<dbReference type="PANTHER" id="PTHR11360">
    <property type="entry name" value="MONOCARBOXYLATE TRANSPORTER"/>
    <property type="match status" value="1"/>
</dbReference>
<evidence type="ECO:0000313" key="4">
    <source>
        <dbReference type="Proteomes" id="UP000762676"/>
    </source>
</evidence>
<dbReference type="Gene3D" id="1.20.1250.20">
    <property type="entry name" value="MFS general substrate transporter like domains"/>
    <property type="match status" value="1"/>
</dbReference>
<accession>A0AAV4GDZ3</accession>
<organism evidence="3 4">
    <name type="scientific">Elysia marginata</name>
    <dbReference type="NCBI Taxonomy" id="1093978"/>
    <lineage>
        <taxon>Eukaryota</taxon>
        <taxon>Metazoa</taxon>
        <taxon>Spiralia</taxon>
        <taxon>Lophotrochozoa</taxon>
        <taxon>Mollusca</taxon>
        <taxon>Gastropoda</taxon>
        <taxon>Heterobranchia</taxon>
        <taxon>Euthyneura</taxon>
        <taxon>Panpulmonata</taxon>
        <taxon>Sacoglossa</taxon>
        <taxon>Placobranchoidea</taxon>
        <taxon>Plakobranchidae</taxon>
        <taxon>Elysia</taxon>
    </lineage>
</organism>
<evidence type="ECO:0000256" key="1">
    <source>
        <dbReference type="SAM" id="MobiDB-lite"/>
    </source>
</evidence>
<dbReference type="InterPro" id="IPR036259">
    <property type="entry name" value="MFS_trans_sf"/>
</dbReference>
<reference evidence="3 4" key="1">
    <citation type="journal article" date="2021" name="Elife">
        <title>Chloroplast acquisition without the gene transfer in kleptoplastic sea slugs, Plakobranchus ocellatus.</title>
        <authorList>
            <person name="Maeda T."/>
            <person name="Takahashi S."/>
            <person name="Yoshida T."/>
            <person name="Shimamura S."/>
            <person name="Takaki Y."/>
            <person name="Nagai Y."/>
            <person name="Toyoda A."/>
            <person name="Suzuki Y."/>
            <person name="Arimoto A."/>
            <person name="Ishii H."/>
            <person name="Satoh N."/>
            <person name="Nishiyama T."/>
            <person name="Hasebe M."/>
            <person name="Maruyama T."/>
            <person name="Minagawa J."/>
            <person name="Obokata J."/>
            <person name="Shigenobu S."/>
        </authorList>
    </citation>
    <scope>NUCLEOTIDE SEQUENCE [LARGE SCALE GENOMIC DNA]</scope>
</reference>
<feature type="region of interest" description="Disordered" evidence="1">
    <location>
        <begin position="1"/>
        <end position="86"/>
    </location>
</feature>
<sequence>MEQNSTQLQGNSFFHNHNQGNRLHPNHHYHRHHHHQQQYHPQRKEQDQHQRQDHRQHCLHHHNEQQQQQEQDRQQQHRPQHSAPSQIKYPALDGGWGYFVAVGAFCVAFMLDGTESCYGLLLPHVIKAFGGHVALASMCGGLVTGVILGTGPLAAFLVRKFGCRQVSFVGSIVASASVVMATLARRIEVFVLFYGLCAVQIFSTTTSHHSSNILYSHVSSQFLFSTTMSHHGSNILYNHVSSRFVFSTTISHHGSYVLQPCLITVLMFYNHVSSRFLFSTATSHHSSYSLQPCLITVQIFSTTMSHHASYSLQPCLITVLMFYNHV</sequence>
<feature type="compositionally biased region" description="Basic residues" evidence="1">
    <location>
        <begin position="24"/>
        <end position="37"/>
    </location>
</feature>
<name>A0AAV4GDZ3_9GAST</name>
<dbReference type="GO" id="GO:0008028">
    <property type="term" value="F:monocarboxylic acid transmembrane transporter activity"/>
    <property type="evidence" value="ECO:0007669"/>
    <property type="project" value="TreeGrafter"/>
</dbReference>
<keyword evidence="2" id="KW-0472">Membrane</keyword>
<dbReference type="Proteomes" id="UP000762676">
    <property type="component" value="Unassembled WGS sequence"/>
</dbReference>
<dbReference type="InterPro" id="IPR050327">
    <property type="entry name" value="Proton-linked_MCT"/>
</dbReference>
<feature type="transmembrane region" description="Helical" evidence="2">
    <location>
        <begin position="165"/>
        <end position="183"/>
    </location>
</feature>
<feature type="transmembrane region" description="Helical" evidence="2">
    <location>
        <begin position="133"/>
        <end position="158"/>
    </location>
</feature>
<dbReference type="AlphaFoldDB" id="A0AAV4GDZ3"/>
<feature type="transmembrane region" description="Helical" evidence="2">
    <location>
        <begin position="95"/>
        <end position="113"/>
    </location>
</feature>
<keyword evidence="4" id="KW-1185">Reference proteome</keyword>
<keyword evidence="2" id="KW-0812">Transmembrane</keyword>
<dbReference type="EMBL" id="BMAT01004925">
    <property type="protein sequence ID" value="GFR83719.1"/>
    <property type="molecule type" value="Genomic_DNA"/>
</dbReference>
<protein>
    <submittedName>
        <fullName evidence="3">Monocarboxylate transporter 12</fullName>
    </submittedName>
</protein>
<dbReference type="PANTHER" id="PTHR11360:SF286">
    <property type="entry name" value="GH22266P"/>
    <property type="match status" value="1"/>
</dbReference>
<feature type="compositionally biased region" description="Polar residues" evidence="1">
    <location>
        <begin position="1"/>
        <end position="21"/>
    </location>
</feature>